<dbReference type="OrthoDB" id="3025387at2759"/>
<name>A0A8H5ASM1_9AGAR</name>
<accession>A0A8H5ASM1</accession>
<reference evidence="2 3" key="1">
    <citation type="journal article" date="2020" name="ISME J.">
        <title>Uncovering the hidden diversity of litter-decomposition mechanisms in mushroom-forming fungi.</title>
        <authorList>
            <person name="Floudas D."/>
            <person name="Bentzer J."/>
            <person name="Ahren D."/>
            <person name="Johansson T."/>
            <person name="Persson P."/>
            <person name="Tunlid A."/>
        </authorList>
    </citation>
    <scope>NUCLEOTIDE SEQUENCE [LARGE SCALE GENOMIC DNA]</scope>
    <source>
        <strain evidence="2 3">CBS 101986</strain>
    </source>
</reference>
<dbReference type="Proteomes" id="UP000567179">
    <property type="component" value="Unassembled WGS sequence"/>
</dbReference>
<evidence type="ECO:0000313" key="3">
    <source>
        <dbReference type="Proteomes" id="UP000567179"/>
    </source>
</evidence>
<dbReference type="AlphaFoldDB" id="A0A8H5ASM1"/>
<feature type="chain" id="PRO_5034995670" evidence="1">
    <location>
        <begin position="19"/>
        <end position="67"/>
    </location>
</feature>
<protein>
    <submittedName>
        <fullName evidence="2">Uncharacterized protein</fullName>
    </submittedName>
</protein>
<keyword evidence="1" id="KW-0732">Signal</keyword>
<gene>
    <name evidence="2" type="ORF">D9619_010460</name>
</gene>
<evidence type="ECO:0000256" key="1">
    <source>
        <dbReference type="SAM" id="SignalP"/>
    </source>
</evidence>
<proteinExistence type="predicted"/>
<comment type="caution">
    <text evidence="2">The sequence shown here is derived from an EMBL/GenBank/DDBJ whole genome shotgun (WGS) entry which is preliminary data.</text>
</comment>
<feature type="signal peptide" evidence="1">
    <location>
        <begin position="1"/>
        <end position="18"/>
    </location>
</feature>
<organism evidence="2 3">
    <name type="scientific">Psilocybe cf. subviscida</name>
    <dbReference type="NCBI Taxonomy" id="2480587"/>
    <lineage>
        <taxon>Eukaryota</taxon>
        <taxon>Fungi</taxon>
        <taxon>Dikarya</taxon>
        <taxon>Basidiomycota</taxon>
        <taxon>Agaricomycotina</taxon>
        <taxon>Agaricomycetes</taxon>
        <taxon>Agaricomycetidae</taxon>
        <taxon>Agaricales</taxon>
        <taxon>Agaricineae</taxon>
        <taxon>Strophariaceae</taxon>
        <taxon>Psilocybe</taxon>
    </lineage>
</organism>
<evidence type="ECO:0000313" key="2">
    <source>
        <dbReference type="EMBL" id="KAF5309976.1"/>
    </source>
</evidence>
<sequence length="67" mass="7538">MKLSVLAFVVVQAAWVMSLPVVLEERQSVYTATRIYHTIISESPYLVDRTTVITWTQYPAARATPAP</sequence>
<dbReference type="EMBL" id="JAACJJ010000058">
    <property type="protein sequence ID" value="KAF5309976.1"/>
    <property type="molecule type" value="Genomic_DNA"/>
</dbReference>
<keyword evidence="3" id="KW-1185">Reference proteome</keyword>